<dbReference type="InterPro" id="IPR013762">
    <property type="entry name" value="Integrase-like_cat_sf"/>
</dbReference>
<dbReference type="RefSeq" id="WP_338438321.1">
    <property type="nucleotide sequence ID" value="NZ_JAUYVH010000020.1"/>
</dbReference>
<comment type="caution">
    <text evidence="2">The sequence shown here is derived from an EMBL/GenBank/DDBJ whole genome shotgun (WGS) entry which is preliminary data.</text>
</comment>
<dbReference type="Gene3D" id="1.10.443.10">
    <property type="entry name" value="Intergrase catalytic core"/>
    <property type="match status" value="1"/>
</dbReference>
<reference evidence="2 3" key="1">
    <citation type="submission" date="2023-08" db="EMBL/GenBank/DDBJ databases">
        <title>Oxalobacteraceae gen .nov., isolated from river sludge outside the plant.</title>
        <authorList>
            <person name="Zhao S.Y."/>
        </authorList>
    </citation>
    <scope>NUCLEOTIDE SEQUENCE [LARGE SCALE GENOMIC DNA]</scope>
    <source>
        <strain evidence="2 3">R-40</strain>
    </source>
</reference>
<sequence length="173" mass="20466">MNHYLDEELWQEVNLTIDQMPKETRREREHYFRARWLFSLLYVCELRISEVVRNQMGKFFCRRDPDGGERWWLEVVGNEDTARIVPATNALMVELACYRRALGMEPFPVPNEATPLLLPICGKHRSMTRGAVYLLVKEIFQKTADRVRLREPQHETKAARILQASEHWLRPTA</sequence>
<organism evidence="2 3">
    <name type="scientific">Keguizhuia sedimenti</name>
    <dbReference type="NCBI Taxonomy" id="3064264"/>
    <lineage>
        <taxon>Bacteria</taxon>
        <taxon>Pseudomonadati</taxon>
        <taxon>Pseudomonadota</taxon>
        <taxon>Betaproteobacteria</taxon>
        <taxon>Burkholderiales</taxon>
        <taxon>Oxalobacteraceae</taxon>
        <taxon>Keguizhuia</taxon>
    </lineage>
</organism>
<gene>
    <name evidence="2" type="ORF">Q8A64_17930</name>
</gene>
<dbReference type="InterPro" id="IPR011010">
    <property type="entry name" value="DNA_brk_join_enz"/>
</dbReference>
<keyword evidence="1" id="KW-0233">DNA recombination</keyword>
<protein>
    <recommendedName>
        <fullName evidence="4">Phage integrase family protein</fullName>
    </recommendedName>
</protein>
<keyword evidence="3" id="KW-1185">Reference proteome</keyword>
<name>A0ABU1BV15_9BURK</name>
<evidence type="ECO:0000313" key="3">
    <source>
        <dbReference type="Proteomes" id="UP001225596"/>
    </source>
</evidence>
<accession>A0ABU1BV15</accession>
<dbReference type="Proteomes" id="UP001225596">
    <property type="component" value="Unassembled WGS sequence"/>
</dbReference>
<evidence type="ECO:0000256" key="1">
    <source>
        <dbReference type="ARBA" id="ARBA00023172"/>
    </source>
</evidence>
<proteinExistence type="predicted"/>
<evidence type="ECO:0008006" key="4">
    <source>
        <dbReference type="Google" id="ProtNLM"/>
    </source>
</evidence>
<evidence type="ECO:0000313" key="2">
    <source>
        <dbReference type="EMBL" id="MDQ9172291.1"/>
    </source>
</evidence>
<dbReference type="SUPFAM" id="SSF56349">
    <property type="entry name" value="DNA breaking-rejoining enzymes"/>
    <property type="match status" value="1"/>
</dbReference>
<dbReference type="EMBL" id="JAUYVH010000020">
    <property type="protein sequence ID" value="MDQ9172291.1"/>
    <property type="molecule type" value="Genomic_DNA"/>
</dbReference>